<dbReference type="Proteomes" id="UP001066276">
    <property type="component" value="Chromosome 5"/>
</dbReference>
<gene>
    <name evidence="1" type="ORF">NDU88_008089</name>
</gene>
<evidence type="ECO:0000313" key="1">
    <source>
        <dbReference type="EMBL" id="KAJ1155359.1"/>
    </source>
</evidence>
<evidence type="ECO:0000313" key="2">
    <source>
        <dbReference type="Proteomes" id="UP001066276"/>
    </source>
</evidence>
<protein>
    <submittedName>
        <fullName evidence="1">Uncharacterized protein</fullName>
    </submittedName>
</protein>
<comment type="caution">
    <text evidence="1">The sequence shown here is derived from an EMBL/GenBank/DDBJ whole genome shotgun (WGS) entry which is preliminary data.</text>
</comment>
<reference evidence="1" key="1">
    <citation type="journal article" date="2022" name="bioRxiv">
        <title>Sequencing and chromosome-scale assembly of the giantPleurodeles waltlgenome.</title>
        <authorList>
            <person name="Brown T."/>
            <person name="Elewa A."/>
            <person name="Iarovenko S."/>
            <person name="Subramanian E."/>
            <person name="Araus A.J."/>
            <person name="Petzold A."/>
            <person name="Susuki M."/>
            <person name="Suzuki K.-i.T."/>
            <person name="Hayashi T."/>
            <person name="Toyoda A."/>
            <person name="Oliveira C."/>
            <person name="Osipova E."/>
            <person name="Leigh N.D."/>
            <person name="Simon A."/>
            <person name="Yun M.H."/>
        </authorList>
    </citation>
    <scope>NUCLEOTIDE SEQUENCE</scope>
    <source>
        <strain evidence="1">20211129_DDA</strain>
        <tissue evidence="1">Liver</tissue>
    </source>
</reference>
<dbReference type="EMBL" id="JANPWB010000009">
    <property type="protein sequence ID" value="KAJ1155359.1"/>
    <property type="molecule type" value="Genomic_DNA"/>
</dbReference>
<sequence>MWPSCRTMTCNLEPVIEGPPTSRSLQDILHAITTSREALEMKTNTLGADLGVLKGDRRQLAESPQQGEN</sequence>
<accession>A0AAV7RVW4</accession>
<proteinExistence type="predicted"/>
<keyword evidence="2" id="KW-1185">Reference proteome</keyword>
<name>A0AAV7RVW4_PLEWA</name>
<organism evidence="1 2">
    <name type="scientific">Pleurodeles waltl</name>
    <name type="common">Iberian ribbed newt</name>
    <dbReference type="NCBI Taxonomy" id="8319"/>
    <lineage>
        <taxon>Eukaryota</taxon>
        <taxon>Metazoa</taxon>
        <taxon>Chordata</taxon>
        <taxon>Craniata</taxon>
        <taxon>Vertebrata</taxon>
        <taxon>Euteleostomi</taxon>
        <taxon>Amphibia</taxon>
        <taxon>Batrachia</taxon>
        <taxon>Caudata</taxon>
        <taxon>Salamandroidea</taxon>
        <taxon>Salamandridae</taxon>
        <taxon>Pleurodelinae</taxon>
        <taxon>Pleurodeles</taxon>
    </lineage>
</organism>
<dbReference type="AlphaFoldDB" id="A0AAV7RVW4"/>